<dbReference type="PANTHER" id="PTHR43547">
    <property type="entry name" value="TWO-COMPONENT HISTIDINE KINASE"/>
    <property type="match status" value="1"/>
</dbReference>
<evidence type="ECO:0000256" key="6">
    <source>
        <dbReference type="ARBA" id="ARBA00023163"/>
    </source>
</evidence>
<evidence type="ECO:0000256" key="1">
    <source>
        <dbReference type="ARBA" id="ARBA00000085"/>
    </source>
</evidence>
<dbReference type="Pfam" id="PF02518">
    <property type="entry name" value="HATPase_c"/>
    <property type="match status" value="1"/>
</dbReference>
<dbReference type="PANTHER" id="PTHR43547:SF2">
    <property type="entry name" value="HYBRID SIGNAL TRANSDUCTION HISTIDINE KINASE C"/>
    <property type="match status" value="1"/>
</dbReference>
<keyword evidence="8" id="KW-1133">Transmembrane helix</keyword>
<dbReference type="InterPro" id="IPR011123">
    <property type="entry name" value="Y_Y_Y"/>
</dbReference>
<dbReference type="Pfam" id="PF12833">
    <property type="entry name" value="HTH_18"/>
    <property type="match status" value="1"/>
</dbReference>
<evidence type="ECO:0000256" key="3">
    <source>
        <dbReference type="ARBA" id="ARBA00022553"/>
    </source>
</evidence>
<dbReference type="SMART" id="SM00448">
    <property type="entry name" value="REC"/>
    <property type="match status" value="1"/>
</dbReference>
<comment type="caution">
    <text evidence="13">The sequence shown here is derived from an EMBL/GenBank/DDBJ whole genome shotgun (WGS) entry which is preliminary data.</text>
</comment>
<evidence type="ECO:0000256" key="8">
    <source>
        <dbReference type="SAM" id="Phobius"/>
    </source>
</evidence>
<evidence type="ECO:0000256" key="7">
    <source>
        <dbReference type="PROSITE-ProRule" id="PRU00169"/>
    </source>
</evidence>
<keyword evidence="4" id="KW-0805">Transcription regulation</keyword>
<name>A0ABT5VND9_9BACT</name>
<feature type="domain" description="Response regulatory" evidence="12">
    <location>
        <begin position="1133"/>
        <end position="1248"/>
    </location>
</feature>
<feature type="modified residue" description="4-aspartylphosphate" evidence="7">
    <location>
        <position position="1181"/>
    </location>
</feature>
<dbReference type="SMART" id="SM00342">
    <property type="entry name" value="HTH_ARAC"/>
    <property type="match status" value="1"/>
</dbReference>
<keyword evidence="6" id="KW-0804">Transcription</keyword>
<dbReference type="SUPFAM" id="SSF46689">
    <property type="entry name" value="Homeodomain-like"/>
    <property type="match status" value="1"/>
</dbReference>
<dbReference type="Proteomes" id="UP001528920">
    <property type="component" value="Unassembled WGS sequence"/>
</dbReference>
<dbReference type="InterPro" id="IPR011006">
    <property type="entry name" value="CheY-like_superfamily"/>
</dbReference>
<dbReference type="CDD" id="cd00075">
    <property type="entry name" value="HATPase"/>
    <property type="match status" value="1"/>
</dbReference>
<dbReference type="Pfam" id="PF00072">
    <property type="entry name" value="Response_reg"/>
    <property type="match status" value="1"/>
</dbReference>
<keyword evidence="9" id="KW-0732">Signal</keyword>
<dbReference type="InterPro" id="IPR036890">
    <property type="entry name" value="HATPase_C_sf"/>
</dbReference>
<dbReference type="PROSITE" id="PS01124">
    <property type="entry name" value="HTH_ARAC_FAMILY_2"/>
    <property type="match status" value="1"/>
</dbReference>
<dbReference type="Pfam" id="PF00512">
    <property type="entry name" value="HisKA"/>
    <property type="match status" value="1"/>
</dbReference>
<evidence type="ECO:0000313" key="13">
    <source>
        <dbReference type="EMBL" id="MDE5416776.1"/>
    </source>
</evidence>
<keyword evidence="14" id="KW-1185">Reference proteome</keyword>
<evidence type="ECO:0000256" key="4">
    <source>
        <dbReference type="ARBA" id="ARBA00023015"/>
    </source>
</evidence>
<feature type="transmembrane region" description="Helical" evidence="8">
    <location>
        <begin position="809"/>
        <end position="830"/>
    </location>
</feature>
<keyword evidence="13" id="KW-0547">Nucleotide-binding</keyword>
<dbReference type="EC" id="2.7.13.3" evidence="2"/>
<comment type="catalytic activity">
    <reaction evidence="1">
        <text>ATP + protein L-histidine = ADP + protein N-phospho-L-histidine.</text>
        <dbReference type="EC" id="2.7.13.3"/>
    </reaction>
</comment>
<dbReference type="InterPro" id="IPR011110">
    <property type="entry name" value="Reg_prop"/>
</dbReference>
<dbReference type="GO" id="GO:0005524">
    <property type="term" value="F:ATP binding"/>
    <property type="evidence" value="ECO:0007669"/>
    <property type="project" value="UniProtKB-KW"/>
</dbReference>
<dbReference type="SMART" id="SM00387">
    <property type="entry name" value="HATPase_c"/>
    <property type="match status" value="1"/>
</dbReference>
<dbReference type="PROSITE" id="PS50109">
    <property type="entry name" value="HIS_KIN"/>
    <property type="match status" value="1"/>
</dbReference>
<dbReference type="Gene3D" id="3.30.565.10">
    <property type="entry name" value="Histidine kinase-like ATPase, C-terminal domain"/>
    <property type="match status" value="1"/>
</dbReference>
<dbReference type="InterPro" id="IPR001789">
    <property type="entry name" value="Sig_transdc_resp-reg_receiver"/>
</dbReference>
<evidence type="ECO:0000256" key="5">
    <source>
        <dbReference type="ARBA" id="ARBA00023125"/>
    </source>
</evidence>
<dbReference type="EMBL" id="JAKJSC010000001">
    <property type="protein sequence ID" value="MDE5416776.1"/>
    <property type="molecule type" value="Genomic_DNA"/>
</dbReference>
<dbReference type="InterPro" id="IPR003594">
    <property type="entry name" value="HATPase_dom"/>
</dbReference>
<dbReference type="InterPro" id="IPR015943">
    <property type="entry name" value="WD40/YVTN_repeat-like_dom_sf"/>
</dbReference>
<feature type="domain" description="HTH araC/xylS-type" evidence="10">
    <location>
        <begin position="1280"/>
        <end position="1379"/>
    </location>
</feature>
<dbReference type="RefSeq" id="WP_275108116.1">
    <property type="nucleotide sequence ID" value="NZ_JAKJSC010000001.1"/>
</dbReference>
<evidence type="ECO:0000256" key="9">
    <source>
        <dbReference type="SAM" id="SignalP"/>
    </source>
</evidence>
<dbReference type="SUPFAM" id="SSF52172">
    <property type="entry name" value="CheY-like"/>
    <property type="match status" value="1"/>
</dbReference>
<accession>A0ABT5VND9</accession>
<dbReference type="Gene3D" id="1.10.10.60">
    <property type="entry name" value="Homeodomain-like"/>
    <property type="match status" value="1"/>
</dbReference>
<keyword evidence="8" id="KW-0472">Membrane</keyword>
<dbReference type="SUPFAM" id="SSF55874">
    <property type="entry name" value="ATPase domain of HSP90 chaperone/DNA topoisomerase II/histidine kinase"/>
    <property type="match status" value="1"/>
</dbReference>
<dbReference type="InterPro" id="IPR005467">
    <property type="entry name" value="His_kinase_dom"/>
</dbReference>
<dbReference type="SUPFAM" id="SSF47384">
    <property type="entry name" value="Homodimeric domain of signal transducing histidine kinase"/>
    <property type="match status" value="1"/>
</dbReference>
<dbReference type="PROSITE" id="PS50110">
    <property type="entry name" value="RESPONSE_REGULATORY"/>
    <property type="match status" value="1"/>
</dbReference>
<gene>
    <name evidence="13" type="ORF">L3049_02065</name>
</gene>
<dbReference type="InterPro" id="IPR009057">
    <property type="entry name" value="Homeodomain-like_sf"/>
</dbReference>
<evidence type="ECO:0000259" key="10">
    <source>
        <dbReference type="PROSITE" id="PS01124"/>
    </source>
</evidence>
<evidence type="ECO:0000256" key="2">
    <source>
        <dbReference type="ARBA" id="ARBA00012438"/>
    </source>
</evidence>
<dbReference type="Gene3D" id="3.40.50.2300">
    <property type="match status" value="1"/>
</dbReference>
<dbReference type="Gene3D" id="2.130.10.10">
    <property type="entry name" value="YVTN repeat-like/Quinoprotein amine dehydrogenase"/>
    <property type="match status" value="2"/>
</dbReference>
<dbReference type="InterPro" id="IPR004358">
    <property type="entry name" value="Sig_transdc_His_kin-like_C"/>
</dbReference>
<protein>
    <recommendedName>
        <fullName evidence="2">histidine kinase</fullName>
        <ecNumber evidence="2">2.7.13.3</ecNumber>
    </recommendedName>
</protein>
<feature type="signal peptide" evidence="9">
    <location>
        <begin position="1"/>
        <end position="19"/>
    </location>
</feature>
<dbReference type="PROSITE" id="PS00041">
    <property type="entry name" value="HTH_ARAC_FAMILY_1"/>
    <property type="match status" value="1"/>
</dbReference>
<dbReference type="InterPro" id="IPR018060">
    <property type="entry name" value="HTH_AraC"/>
</dbReference>
<feature type="chain" id="PRO_5046233314" description="histidine kinase" evidence="9">
    <location>
        <begin position="20"/>
        <end position="1383"/>
    </location>
</feature>
<dbReference type="SMART" id="SM00388">
    <property type="entry name" value="HisKA"/>
    <property type="match status" value="1"/>
</dbReference>
<organism evidence="13 14">
    <name type="scientific">Paralabilibaculum antarcticum</name>
    <dbReference type="NCBI Taxonomy" id="2912572"/>
    <lineage>
        <taxon>Bacteria</taxon>
        <taxon>Pseudomonadati</taxon>
        <taxon>Bacteroidota</taxon>
        <taxon>Bacteroidia</taxon>
        <taxon>Marinilabiliales</taxon>
        <taxon>Marinifilaceae</taxon>
        <taxon>Paralabilibaculum</taxon>
    </lineage>
</organism>
<keyword evidence="5" id="KW-0238">DNA-binding</keyword>
<reference evidence="13 14" key="1">
    <citation type="submission" date="2022-01" db="EMBL/GenBank/DDBJ databases">
        <title>Labilibaculum sp. nov, a marine bacterium isolated from Antarctica.</title>
        <authorList>
            <person name="Dai W."/>
        </authorList>
    </citation>
    <scope>NUCLEOTIDE SEQUENCE [LARGE SCALE GENOMIC DNA]</scope>
    <source>
        <strain evidence="13 14">DW002</strain>
    </source>
</reference>
<dbReference type="Gene3D" id="1.10.287.130">
    <property type="match status" value="1"/>
</dbReference>
<dbReference type="PRINTS" id="PR00344">
    <property type="entry name" value="BCTRLSENSOR"/>
</dbReference>
<proteinExistence type="predicted"/>
<keyword evidence="13" id="KW-0067">ATP-binding</keyword>
<evidence type="ECO:0000259" key="11">
    <source>
        <dbReference type="PROSITE" id="PS50109"/>
    </source>
</evidence>
<dbReference type="CDD" id="cd00082">
    <property type="entry name" value="HisKA"/>
    <property type="match status" value="1"/>
</dbReference>
<dbReference type="InterPro" id="IPR036097">
    <property type="entry name" value="HisK_dim/P_sf"/>
</dbReference>
<dbReference type="InterPro" id="IPR003661">
    <property type="entry name" value="HisK_dim/P_dom"/>
</dbReference>
<sequence length="1383" mass="157212">MKKLSLIILVFLHVSIVNAQEYIFDKITTQNGLSQNDVNCIFQDHNGFLWIGTNDGLNRYDGYSFRTFRIDKKNKPGEGLSSNLIYKVKEDKSGKLWIGTSNEGVCVFDVGKELFTQIKNTAQNPIKLADNRVLDIECMDNGKVWVATDKGVTIISEVDGSYETTNLITVANTPLVSRGCNVVTEDAQGRKWLGFYKGLVICKEEENHMKTIKVKEFDGYNIRSIVPVDNGFIIGTGEGLFFLQENFNNDRENKVVQINDNPTTSIYLDEHQNLYVAGHLELLIYTCNFQKQEFELTKRLTKGISKFDLNSNLIMCIYGDSAGITWIGTCGGGLNKYNPKRKKISHYKTTGMPGGLSSNKIRAVFEDSKQNIWFGTEGGGLDYLPASQNRNFVSGFKNYFNDGYRIENRFYSVLETKKANGQNEIWAGAAFPQVLVRFDINGKHYSIEDDQIPGFKASVFTMLKDHDGNIWIGTYGRIGLFRYTREGKESHLINYRAKGEVGNISSNIVRSLLQDKQGNVWVGTDAGLNFLAANEINKKNPNFKVFKNISGDTTSLSNDYILPLFQAENGDIWAGTMGGGLNKINYNENIDSITFTTYDTSNGFPNDVIKGILEDKNGCLWISSNKGLTRFNPETNEIMNYDISDGLQDNEFGELACCKLSDGMMIFGGVNGFNTFYPEQISEDKLPPKVAFTDLQVLNKSVKVGNQVGSRILLSEVINQTNSIRLNASENSFAIYFSALHFSAPQKNKYKYMLEGFDNDWIVKGSDERFAKYTSLDPGKYVFKLYASNNDGVWCRESKQLEIIVIPPWWQSNFALFVYVLLFMVMLWFFQRYSLIRSKQKNDLIMEHFEKEKIEELNQMKFRFFTNISHEFRTPLSLIIGSVQKLLRNEVELSARAKSKCLAIERNSSIMLRLINQLMDFRKMEQDKMKLSVRLVNIIKLLKDIYSSFQEMASNKNIQFNLVVNEEELNVWVDTDKIEKIVFNLLSNAFKFTKDGGHIELALVIDEDRLTIKVKDNGMGIPKQMQEHIFERFYQGTKLVQPSYNGTGIGLSYSKGLAELHGGELRFESAEGLGSCFELELQRGKEHYDSSDITKEQHRISEPLIKENAQFEMIQRELASPEKDSEPKANKKTLLIVEDNVELLEFLADNFSEYYNIYQAQNGVEALGLVEKNEIDIIVSDVSMPVKDGFELCQEVKTNEQISHIPIILLTAKTSTEDSVKGFQCGADAYVSKPFDLYILEAQIAAVLKNRSELKQRFKKAIEIIPSEVTTTSADERFLSKLLAIIEDNISNYEFTVEQLATLYGMPQVNINKKLKSLTGQTASTFIRNVRLKRASQLLKTGRYTVADVTYEVGFSDLKYFRSCFKKEFKLNPSEYAKQKSEV</sequence>
<dbReference type="InterPro" id="IPR013783">
    <property type="entry name" value="Ig-like_fold"/>
</dbReference>
<dbReference type="Gene3D" id="2.60.40.10">
    <property type="entry name" value="Immunoglobulins"/>
    <property type="match status" value="1"/>
</dbReference>
<dbReference type="SUPFAM" id="SSF63829">
    <property type="entry name" value="Calcium-dependent phosphotriesterase"/>
    <property type="match status" value="2"/>
</dbReference>
<dbReference type="CDD" id="cd17574">
    <property type="entry name" value="REC_OmpR"/>
    <property type="match status" value="1"/>
</dbReference>
<evidence type="ECO:0000259" key="12">
    <source>
        <dbReference type="PROSITE" id="PS50110"/>
    </source>
</evidence>
<dbReference type="Pfam" id="PF07495">
    <property type="entry name" value="Y_Y_Y"/>
    <property type="match status" value="1"/>
</dbReference>
<dbReference type="InterPro" id="IPR018062">
    <property type="entry name" value="HTH_AraC-typ_CS"/>
</dbReference>
<keyword evidence="3 7" id="KW-0597">Phosphoprotein</keyword>
<feature type="domain" description="Histidine kinase" evidence="11">
    <location>
        <begin position="867"/>
        <end position="1085"/>
    </location>
</feature>
<evidence type="ECO:0000313" key="14">
    <source>
        <dbReference type="Proteomes" id="UP001528920"/>
    </source>
</evidence>
<dbReference type="Pfam" id="PF07494">
    <property type="entry name" value="Reg_prop"/>
    <property type="match status" value="6"/>
</dbReference>
<keyword evidence="8" id="KW-0812">Transmembrane</keyword>